<name>A0ABN1M349_9SPHN</name>
<accession>A0ABN1M349</accession>
<dbReference type="Proteomes" id="UP001500738">
    <property type="component" value="Unassembled WGS sequence"/>
</dbReference>
<comment type="caution">
    <text evidence="1">The sequence shown here is derived from an EMBL/GenBank/DDBJ whole genome shotgun (WGS) entry which is preliminary data.</text>
</comment>
<protein>
    <submittedName>
        <fullName evidence="1">Uncharacterized protein</fullName>
    </submittedName>
</protein>
<organism evidence="1 2">
    <name type="scientific">Sphingopyxis soli</name>
    <dbReference type="NCBI Taxonomy" id="592051"/>
    <lineage>
        <taxon>Bacteria</taxon>
        <taxon>Pseudomonadati</taxon>
        <taxon>Pseudomonadota</taxon>
        <taxon>Alphaproteobacteria</taxon>
        <taxon>Sphingomonadales</taxon>
        <taxon>Sphingomonadaceae</taxon>
        <taxon>Sphingopyxis</taxon>
    </lineage>
</organism>
<keyword evidence="2" id="KW-1185">Reference proteome</keyword>
<proteinExistence type="predicted"/>
<evidence type="ECO:0000313" key="1">
    <source>
        <dbReference type="EMBL" id="GAA0863681.1"/>
    </source>
</evidence>
<sequence length="162" mass="17248">MVEGALTIPVARLVLSALVQFVELIDGDGDDFGHCGNLSDWRRRGSIEQRQAQLRRNAAETAEPERARSILALAVSEDVARGVKFDEWPAMPTRPAAADTYRGVAVGADNLENGIAVPGHCAARFLAEGLAFDDVRHHAAFATLANRSSTSLGVAANTVQSP</sequence>
<evidence type="ECO:0000313" key="2">
    <source>
        <dbReference type="Proteomes" id="UP001500738"/>
    </source>
</evidence>
<gene>
    <name evidence="1" type="ORF">GCM10009115_15180</name>
</gene>
<reference evidence="1 2" key="1">
    <citation type="journal article" date="2019" name="Int. J. Syst. Evol. Microbiol.">
        <title>The Global Catalogue of Microorganisms (GCM) 10K type strain sequencing project: providing services to taxonomists for standard genome sequencing and annotation.</title>
        <authorList>
            <consortium name="The Broad Institute Genomics Platform"/>
            <consortium name="The Broad Institute Genome Sequencing Center for Infectious Disease"/>
            <person name="Wu L."/>
            <person name="Ma J."/>
        </authorList>
    </citation>
    <scope>NUCLEOTIDE SEQUENCE [LARGE SCALE GENOMIC DNA]</scope>
    <source>
        <strain evidence="1 2">JCM 15910</strain>
    </source>
</reference>
<dbReference type="EMBL" id="BAAAFE010000007">
    <property type="protein sequence ID" value="GAA0863681.1"/>
    <property type="molecule type" value="Genomic_DNA"/>
</dbReference>